<accession>A0A4R6SE64</accession>
<dbReference type="EMBL" id="SNXZ01000002">
    <property type="protein sequence ID" value="TDQ00172.1"/>
    <property type="molecule type" value="Genomic_DNA"/>
</dbReference>
<dbReference type="Pfam" id="PF25906">
    <property type="entry name" value="PucR-like_N"/>
    <property type="match status" value="1"/>
</dbReference>
<evidence type="ECO:0000259" key="2">
    <source>
        <dbReference type="Pfam" id="PF25906"/>
    </source>
</evidence>
<evidence type="ECO:0000313" key="4">
    <source>
        <dbReference type="Proteomes" id="UP000295444"/>
    </source>
</evidence>
<keyword evidence="4" id="KW-1185">Reference proteome</keyword>
<reference evidence="3 4" key="1">
    <citation type="submission" date="2019-03" db="EMBL/GenBank/DDBJ databases">
        <title>Genomic Encyclopedia of Type Strains, Phase IV (KMG-IV): sequencing the most valuable type-strain genomes for metagenomic binning, comparative biology and taxonomic classification.</title>
        <authorList>
            <person name="Goeker M."/>
        </authorList>
    </citation>
    <scope>NUCLEOTIDE SEQUENCE [LARGE SCALE GENOMIC DNA]</scope>
    <source>
        <strain evidence="3 4">DSM 45361</strain>
    </source>
</reference>
<dbReference type="Gene3D" id="1.10.10.2840">
    <property type="entry name" value="PucR C-terminal helix-turn-helix domain"/>
    <property type="match status" value="1"/>
</dbReference>
<dbReference type="InterPro" id="IPR058663">
    <property type="entry name" value="PucR-like_N"/>
</dbReference>
<feature type="domain" description="PucR C-terminal helix-turn-helix" evidence="1">
    <location>
        <begin position="355"/>
        <end position="411"/>
    </location>
</feature>
<evidence type="ECO:0000313" key="3">
    <source>
        <dbReference type="EMBL" id="TDQ00172.1"/>
    </source>
</evidence>
<proteinExistence type="predicted"/>
<gene>
    <name evidence="3" type="ORF">EV186_10233</name>
</gene>
<dbReference type="PANTHER" id="PTHR33744">
    <property type="entry name" value="CARBOHYDRATE DIACID REGULATOR"/>
    <property type="match status" value="1"/>
</dbReference>
<dbReference type="InterPro" id="IPR051448">
    <property type="entry name" value="CdaR-like_regulators"/>
</dbReference>
<sequence>MTDAVAKDLERTRVVNLPGPRRPAVTPPVEPSPWGKIPRDLAVMLRPLAGGVAADMLREIQRAVPQYARPLEGPFGKTIIRSVEHGIAQFIERVADPGSDRQADMELFRMLGRLEAAEGRGLEVLHSACRVGARVAWRRVSEYGQQHKLPVSIMCVIAEAIFAYIDEISRLSLDGYTAWQLEAAGALAKRRRQLLDLLVSDPPPAPAAVEELAKAARWRVPERARAVALERTEDADDLRLMVMQDALTDVDGPAPCLVVPAEESMEVLRAALTGWRAAVGPAVPVAELGRSLNWARLCLDLVRGGVLPDEPLSQCTDHLTALWLCGDNSLAEALIQQTLRPLLELTDKQRQRLGSTLMTWLQTSGSAPEIAAALGVHPQTVRYRMHQLEALFGDRLTDPAARFDLMVALRAMELRSAELGEPAV</sequence>
<dbReference type="OrthoDB" id="5243741at2"/>
<dbReference type="Proteomes" id="UP000295444">
    <property type="component" value="Unassembled WGS sequence"/>
</dbReference>
<dbReference type="PANTHER" id="PTHR33744:SF1">
    <property type="entry name" value="DNA-BINDING TRANSCRIPTIONAL ACTIVATOR ADER"/>
    <property type="match status" value="1"/>
</dbReference>
<dbReference type="RefSeq" id="WP_133848922.1">
    <property type="nucleotide sequence ID" value="NZ_SNXZ01000002.1"/>
</dbReference>
<organism evidence="3 4">
    <name type="scientific">Labedaea rhizosphaerae</name>
    <dbReference type="NCBI Taxonomy" id="598644"/>
    <lineage>
        <taxon>Bacteria</taxon>
        <taxon>Bacillati</taxon>
        <taxon>Actinomycetota</taxon>
        <taxon>Actinomycetes</taxon>
        <taxon>Pseudonocardiales</taxon>
        <taxon>Pseudonocardiaceae</taxon>
        <taxon>Labedaea</taxon>
    </lineage>
</organism>
<dbReference type="Pfam" id="PF13556">
    <property type="entry name" value="HTH_30"/>
    <property type="match status" value="1"/>
</dbReference>
<comment type="caution">
    <text evidence="3">The sequence shown here is derived from an EMBL/GenBank/DDBJ whole genome shotgun (WGS) entry which is preliminary data.</text>
</comment>
<dbReference type="AlphaFoldDB" id="A0A4R6SE64"/>
<name>A0A4R6SE64_LABRH</name>
<evidence type="ECO:0000259" key="1">
    <source>
        <dbReference type="Pfam" id="PF13556"/>
    </source>
</evidence>
<protein>
    <submittedName>
        <fullName evidence="3">PucR-like helix-turn-helix protein</fullName>
    </submittedName>
</protein>
<dbReference type="InterPro" id="IPR025736">
    <property type="entry name" value="PucR_C-HTH_dom"/>
</dbReference>
<feature type="domain" description="PucR-like N-terminal" evidence="2">
    <location>
        <begin position="34"/>
        <end position="199"/>
    </location>
</feature>
<dbReference type="InterPro" id="IPR042070">
    <property type="entry name" value="PucR_C-HTH_sf"/>
</dbReference>